<name>A0ACC0BW11_CATRO</name>
<proteinExistence type="predicted"/>
<gene>
    <name evidence="1" type="ORF">M9H77_07818</name>
</gene>
<protein>
    <submittedName>
        <fullName evidence="1">Uncharacterized protein</fullName>
    </submittedName>
</protein>
<organism evidence="1 2">
    <name type="scientific">Catharanthus roseus</name>
    <name type="common">Madagascar periwinkle</name>
    <name type="synonym">Vinca rosea</name>
    <dbReference type="NCBI Taxonomy" id="4058"/>
    <lineage>
        <taxon>Eukaryota</taxon>
        <taxon>Viridiplantae</taxon>
        <taxon>Streptophyta</taxon>
        <taxon>Embryophyta</taxon>
        <taxon>Tracheophyta</taxon>
        <taxon>Spermatophyta</taxon>
        <taxon>Magnoliopsida</taxon>
        <taxon>eudicotyledons</taxon>
        <taxon>Gunneridae</taxon>
        <taxon>Pentapetalae</taxon>
        <taxon>asterids</taxon>
        <taxon>lamiids</taxon>
        <taxon>Gentianales</taxon>
        <taxon>Apocynaceae</taxon>
        <taxon>Rauvolfioideae</taxon>
        <taxon>Vinceae</taxon>
        <taxon>Catharanthinae</taxon>
        <taxon>Catharanthus</taxon>
    </lineage>
</organism>
<dbReference type="Proteomes" id="UP001060085">
    <property type="component" value="Linkage Group LG02"/>
</dbReference>
<sequence>MGSLTNDPPQQVPLLQNKAEGEQYLEPSVAAYENDVSDELEKILTNSELTFFRRIKSATWVELNLLFYLAIPAVALYSLNYFMTISTQIFSGHLGNLQLAAAALGDTGVQTFSHGIMLGMGSAVETLCGQAYGAGKYEMLGIYLQRSTILLILTGLPLALIYCFSKPILIFLHQSPGISSAAAKFVYGLIPQIFAFAINFPIQKFMQAQSLVAPSAYISLAALILHILISWLFIYKIGLGLLGASLALSLSWWIIGITQYVYIVKSKNCKRTWTGFSVEAFSGLWSFFKLSVSSGMMLCLEEWYLQFLVLFTGLLPNSELSLDALTVCNTVSGWAFMIFIGFNAAASVRVSNELGAGHPKSVAFSVVVLVVVCFIISVVAAIVVLCLRDSLSYLFTPGEAVANVVSDLCPLLAITLVVNGFQPVLSGVAVGSGWQAFVAYVNIGCYYFVGLPLGVLFAFYFNFGVKGLWSGMLAGGVAQALILMWVIFRANWEKEVEKASQKLRTWEDKKKTVLETY</sequence>
<evidence type="ECO:0000313" key="2">
    <source>
        <dbReference type="Proteomes" id="UP001060085"/>
    </source>
</evidence>
<accession>A0ACC0BW11</accession>
<dbReference type="EMBL" id="CM044702">
    <property type="protein sequence ID" value="KAI5676868.1"/>
    <property type="molecule type" value="Genomic_DNA"/>
</dbReference>
<keyword evidence="2" id="KW-1185">Reference proteome</keyword>
<reference evidence="2" key="1">
    <citation type="journal article" date="2023" name="Nat. Plants">
        <title>Single-cell RNA sequencing provides a high-resolution roadmap for understanding the multicellular compartmentation of specialized metabolism.</title>
        <authorList>
            <person name="Sun S."/>
            <person name="Shen X."/>
            <person name="Li Y."/>
            <person name="Li Y."/>
            <person name="Wang S."/>
            <person name="Li R."/>
            <person name="Zhang H."/>
            <person name="Shen G."/>
            <person name="Guo B."/>
            <person name="Wei J."/>
            <person name="Xu J."/>
            <person name="St-Pierre B."/>
            <person name="Chen S."/>
            <person name="Sun C."/>
        </authorList>
    </citation>
    <scope>NUCLEOTIDE SEQUENCE [LARGE SCALE GENOMIC DNA]</scope>
</reference>
<comment type="caution">
    <text evidence="1">The sequence shown here is derived from an EMBL/GenBank/DDBJ whole genome shotgun (WGS) entry which is preliminary data.</text>
</comment>
<evidence type="ECO:0000313" key="1">
    <source>
        <dbReference type="EMBL" id="KAI5676868.1"/>
    </source>
</evidence>